<dbReference type="GeneID" id="2901672"/>
<dbReference type="Proteomes" id="UP000000599">
    <property type="component" value="Chromosome D"/>
</dbReference>
<dbReference type="VEuPathDB" id="FungiDB:DEHA2D03542g"/>
<proteinExistence type="predicted"/>
<protein>
    <submittedName>
        <fullName evidence="1">DEHA2D03542p</fullName>
    </submittedName>
</protein>
<dbReference type="EMBL" id="CR382136">
    <property type="protein sequence ID" value="CAG86758.1"/>
    <property type="molecule type" value="Genomic_DNA"/>
</dbReference>
<dbReference type="InParanoid" id="Q6BT48"/>
<sequence>MSEFQLGNSGLSAVTDQYSNFYSACVYPIPSQEQLNRSIERATTIWYIAIEFVVLWARMVLDIHSGNIVTFWKDWV</sequence>
<name>Q6BT48_DEBHA</name>
<keyword evidence="2" id="KW-1185">Reference proteome</keyword>
<accession>Q6BT48</accession>
<evidence type="ECO:0000313" key="1">
    <source>
        <dbReference type="EMBL" id="CAG86758.1"/>
    </source>
</evidence>
<reference evidence="1 2" key="1">
    <citation type="journal article" date="2004" name="Nature">
        <title>Genome evolution in yeasts.</title>
        <authorList>
            <consortium name="Genolevures"/>
            <person name="Dujon B."/>
            <person name="Sherman D."/>
            <person name="Fischer G."/>
            <person name="Durrens P."/>
            <person name="Casaregola S."/>
            <person name="Lafontaine I."/>
            <person name="de Montigny J."/>
            <person name="Marck C."/>
            <person name="Neuveglise C."/>
            <person name="Talla E."/>
            <person name="Goffard N."/>
            <person name="Frangeul L."/>
            <person name="Aigle M."/>
            <person name="Anthouard V."/>
            <person name="Babour A."/>
            <person name="Barbe V."/>
            <person name="Barnay S."/>
            <person name="Blanchin S."/>
            <person name="Beckerich J.M."/>
            <person name="Beyne E."/>
            <person name="Bleykasten C."/>
            <person name="Boisrame A."/>
            <person name="Boyer J."/>
            <person name="Cattolico L."/>
            <person name="Confanioleri F."/>
            <person name="de Daruvar A."/>
            <person name="Despons L."/>
            <person name="Fabre E."/>
            <person name="Fairhead C."/>
            <person name="Ferry-Dumazet H."/>
            <person name="Groppi A."/>
            <person name="Hantraye F."/>
            <person name="Hennequin C."/>
            <person name="Jauniaux N."/>
            <person name="Joyet P."/>
            <person name="Kachouri R."/>
            <person name="Kerrest A."/>
            <person name="Koszul R."/>
            <person name="Lemaire M."/>
            <person name="Lesur I."/>
            <person name="Ma L."/>
            <person name="Muller H."/>
            <person name="Nicaud J.M."/>
            <person name="Nikolski M."/>
            <person name="Oztas S."/>
            <person name="Ozier-Kalogeropoulos O."/>
            <person name="Pellenz S."/>
            <person name="Potier S."/>
            <person name="Richard G.F."/>
            <person name="Straub M.L."/>
            <person name="Suleau A."/>
            <person name="Swennene D."/>
            <person name="Tekaia F."/>
            <person name="Wesolowski-Louvel M."/>
            <person name="Westhof E."/>
            <person name="Wirth B."/>
            <person name="Zeniou-Meyer M."/>
            <person name="Zivanovic I."/>
            <person name="Bolotin-Fukuhara M."/>
            <person name="Thierry A."/>
            <person name="Bouchier C."/>
            <person name="Caudron B."/>
            <person name="Scarpelli C."/>
            <person name="Gaillardin C."/>
            <person name="Weissenbach J."/>
            <person name="Wincker P."/>
            <person name="Souciet J.L."/>
        </authorList>
    </citation>
    <scope>NUCLEOTIDE SEQUENCE [LARGE SCALE GENOMIC DNA]</scope>
    <source>
        <strain evidence="2">ATCC 36239 / CBS 767 / BCRC 21394 / JCM 1990 / NBRC 0083 / IGC 2968</strain>
    </source>
</reference>
<dbReference type="RefSeq" id="XP_458622.1">
    <property type="nucleotide sequence ID" value="XM_458622.1"/>
</dbReference>
<dbReference type="AlphaFoldDB" id="Q6BT48"/>
<gene>
    <name evidence="1" type="ordered locus">DEHA2D03542g</name>
</gene>
<evidence type="ECO:0000313" key="2">
    <source>
        <dbReference type="Proteomes" id="UP000000599"/>
    </source>
</evidence>
<organism evidence="1 2">
    <name type="scientific">Debaryomyces hansenii (strain ATCC 36239 / CBS 767 / BCRC 21394 / JCM 1990 / NBRC 0083 / IGC 2968)</name>
    <name type="common">Yeast</name>
    <name type="synonym">Torulaspora hansenii</name>
    <dbReference type="NCBI Taxonomy" id="284592"/>
    <lineage>
        <taxon>Eukaryota</taxon>
        <taxon>Fungi</taxon>
        <taxon>Dikarya</taxon>
        <taxon>Ascomycota</taxon>
        <taxon>Saccharomycotina</taxon>
        <taxon>Pichiomycetes</taxon>
        <taxon>Debaryomycetaceae</taxon>
        <taxon>Debaryomyces</taxon>
    </lineage>
</organism>
<dbReference type="HOGENOM" id="CLU_2654464_0_0_1"/>
<dbReference type="KEGG" id="dha:DEHA2D03542g"/>